<dbReference type="SUPFAM" id="SSF56300">
    <property type="entry name" value="Metallo-dependent phosphatases"/>
    <property type="match status" value="1"/>
</dbReference>
<dbReference type="GO" id="GO:0000166">
    <property type="term" value="F:nucleotide binding"/>
    <property type="evidence" value="ECO:0007669"/>
    <property type="project" value="UniProtKB-KW"/>
</dbReference>
<feature type="compositionally biased region" description="Low complexity" evidence="3">
    <location>
        <begin position="495"/>
        <end position="504"/>
    </location>
</feature>
<dbReference type="Pfam" id="PF02872">
    <property type="entry name" value="5_nucleotid_C"/>
    <property type="match status" value="1"/>
</dbReference>
<evidence type="ECO:0000313" key="5">
    <source>
        <dbReference type="EMBL" id="PSC76623.1"/>
    </source>
</evidence>
<dbReference type="Proteomes" id="UP000239649">
    <property type="component" value="Unassembled WGS sequence"/>
</dbReference>
<dbReference type="OrthoDB" id="10252235at2759"/>
<comment type="similarity">
    <text evidence="1 2">Belongs to the 5'-nucleotidase family.</text>
</comment>
<dbReference type="GO" id="GO:0009166">
    <property type="term" value="P:nucleotide catabolic process"/>
    <property type="evidence" value="ECO:0007669"/>
    <property type="project" value="InterPro"/>
</dbReference>
<dbReference type="EMBL" id="LHPF02000001">
    <property type="protein sequence ID" value="PSC76623.1"/>
    <property type="molecule type" value="Genomic_DNA"/>
</dbReference>
<evidence type="ECO:0000313" key="6">
    <source>
        <dbReference type="Proteomes" id="UP000239649"/>
    </source>
</evidence>
<dbReference type="STRING" id="554055.A0A2P6VR97"/>
<sequence length="650" mass="69006">MWSLVRWSRGDCLNPSLMSAFTRGEQMVPVLNSIGVHAAAVGNHDFDFGVERLQQHMHNFRFPWLLSNVLSAQTGQPLGGAHRSLILDWHGVKVGLMGLVEREWLLTIPSVEERDIVFLDFCDEGRRLAAQLAAEGAELIVALTHMRTPNDLVLAGAVPEIQLLLSGHDHHYEITESAPHGTLVFKSGTDFRELSLLHINVPASLAERPRVEWERINVTSAVPEDPEVAAIVQGYLDLMGTKMDEPMGWSHTPLDARFDVVRRQESNLGSLFADICRISLGADAAFFNGGTIRSDQVHAAGQLLMRDFVSMLPFTDELVLLELSGSDILTALETGVGSFPALEGRFLQVSGVTFAFDSDRPAGSRIVPGSVTVGGEPLELERRYKVATKAYLRGGKDGFESLKAANVLVDGETNPRLATLVQYLWMRVEYLNESVAEEWHRMVAAEAAREAAEAEVAQGEAGSNGSSGGSSGNGSSGSEQAQRTAVLAHGEAEASHASSAVSSTSSIDAVYSPGAAISGTATGGPGSIPLAAEQHVLEVTATGAAISLALLLQQRAAGDDASSGSDSEDEDAASDQQRQGGGGGGAWLGDLPNEEARAHSSAALSALAYLEPCAHGLDELIVFDAVRRKFGIAPQVEGRITRAPGGAAGK</sequence>
<dbReference type="InterPro" id="IPR036907">
    <property type="entry name" value="5'-Nucleotdase_C_sf"/>
</dbReference>
<evidence type="ECO:0000256" key="2">
    <source>
        <dbReference type="RuleBase" id="RU362119"/>
    </source>
</evidence>
<dbReference type="AlphaFoldDB" id="A0A2P6VR97"/>
<evidence type="ECO:0000256" key="3">
    <source>
        <dbReference type="SAM" id="MobiDB-lite"/>
    </source>
</evidence>
<dbReference type="Gene3D" id="3.90.780.10">
    <property type="entry name" value="5'-Nucleotidase, C-terminal domain"/>
    <property type="match status" value="1"/>
</dbReference>
<dbReference type="GO" id="GO:0016787">
    <property type="term" value="F:hydrolase activity"/>
    <property type="evidence" value="ECO:0007669"/>
    <property type="project" value="UniProtKB-KW"/>
</dbReference>
<accession>A0A2P6VR97</accession>
<dbReference type="SUPFAM" id="SSF55816">
    <property type="entry name" value="5'-nucleotidase (syn. UDP-sugar hydrolase), C-terminal domain"/>
    <property type="match status" value="1"/>
</dbReference>
<comment type="caution">
    <text evidence="5">The sequence shown here is derived from an EMBL/GenBank/DDBJ whole genome shotgun (WGS) entry which is preliminary data.</text>
</comment>
<keyword evidence="6" id="KW-1185">Reference proteome</keyword>
<feature type="compositionally biased region" description="Gly residues" evidence="3">
    <location>
        <begin position="465"/>
        <end position="475"/>
    </location>
</feature>
<keyword evidence="2" id="KW-0547">Nucleotide-binding</keyword>
<feature type="domain" description="5'-Nucleotidase C-terminal" evidence="4">
    <location>
        <begin position="261"/>
        <end position="403"/>
    </location>
</feature>
<feature type="region of interest" description="Disordered" evidence="3">
    <location>
        <begin position="453"/>
        <end position="504"/>
    </location>
</feature>
<organism evidence="5 6">
    <name type="scientific">Micractinium conductrix</name>
    <dbReference type="NCBI Taxonomy" id="554055"/>
    <lineage>
        <taxon>Eukaryota</taxon>
        <taxon>Viridiplantae</taxon>
        <taxon>Chlorophyta</taxon>
        <taxon>core chlorophytes</taxon>
        <taxon>Trebouxiophyceae</taxon>
        <taxon>Chlorellales</taxon>
        <taxon>Chlorellaceae</taxon>
        <taxon>Chlorella clade</taxon>
        <taxon>Micractinium</taxon>
    </lineage>
</organism>
<dbReference type="InterPro" id="IPR008334">
    <property type="entry name" value="5'-Nucleotdase_C"/>
</dbReference>
<dbReference type="Gene3D" id="3.60.21.10">
    <property type="match status" value="1"/>
</dbReference>
<feature type="region of interest" description="Disordered" evidence="3">
    <location>
        <begin position="559"/>
        <end position="591"/>
    </location>
</feature>
<proteinExistence type="inferred from homology"/>
<protein>
    <submittedName>
        <fullName evidence="5">Trifunctional nucleotide phosphoesterase</fullName>
    </submittedName>
</protein>
<dbReference type="InterPro" id="IPR029052">
    <property type="entry name" value="Metallo-depent_PP-like"/>
</dbReference>
<evidence type="ECO:0000256" key="1">
    <source>
        <dbReference type="ARBA" id="ARBA00006654"/>
    </source>
</evidence>
<dbReference type="PANTHER" id="PTHR11575">
    <property type="entry name" value="5'-NUCLEOTIDASE-RELATED"/>
    <property type="match status" value="1"/>
</dbReference>
<reference evidence="5 6" key="1">
    <citation type="journal article" date="2018" name="Plant J.">
        <title>Genome sequences of Chlorella sorokiniana UTEX 1602 and Micractinium conductrix SAG 241.80: implications to maltose excretion by a green alga.</title>
        <authorList>
            <person name="Arriola M.B."/>
            <person name="Velmurugan N."/>
            <person name="Zhang Y."/>
            <person name="Plunkett M.H."/>
            <person name="Hondzo H."/>
            <person name="Barney B.M."/>
        </authorList>
    </citation>
    <scope>NUCLEOTIDE SEQUENCE [LARGE SCALE GENOMIC DNA]</scope>
    <source>
        <strain evidence="5 6">SAG 241.80</strain>
    </source>
</reference>
<keyword evidence="2" id="KW-0378">Hydrolase</keyword>
<feature type="compositionally biased region" description="Low complexity" evidence="3">
    <location>
        <begin position="454"/>
        <end position="464"/>
    </location>
</feature>
<name>A0A2P6VR97_9CHLO</name>
<gene>
    <name evidence="5" type="primary">g711</name>
    <name evidence="5" type="ORF">C2E20_0711</name>
</gene>
<dbReference type="PANTHER" id="PTHR11575:SF48">
    <property type="entry name" value="5'-NUCLEOTIDASE"/>
    <property type="match status" value="1"/>
</dbReference>
<dbReference type="PRINTS" id="PR01607">
    <property type="entry name" value="APYRASEFAMLY"/>
</dbReference>
<evidence type="ECO:0000259" key="4">
    <source>
        <dbReference type="Pfam" id="PF02872"/>
    </source>
</evidence>
<dbReference type="InterPro" id="IPR006179">
    <property type="entry name" value="5_nucleotidase/apyrase"/>
</dbReference>